<dbReference type="InterPro" id="IPR005467">
    <property type="entry name" value="His_kinase_dom"/>
</dbReference>
<dbReference type="CDD" id="cd00082">
    <property type="entry name" value="HisKA"/>
    <property type="match status" value="1"/>
</dbReference>
<dbReference type="Pfam" id="PF00512">
    <property type="entry name" value="HisKA"/>
    <property type="match status" value="1"/>
</dbReference>
<keyword evidence="5" id="KW-0547">Nucleotide-binding</keyword>
<dbReference type="Gene3D" id="1.10.287.130">
    <property type="match status" value="1"/>
</dbReference>
<gene>
    <name evidence="11" type="ORF">BI364_06430</name>
</gene>
<dbReference type="Pfam" id="PF08668">
    <property type="entry name" value="HDOD"/>
    <property type="match status" value="1"/>
</dbReference>
<proteinExistence type="predicted"/>
<dbReference type="Gene3D" id="1.10.3210.10">
    <property type="entry name" value="Hypothetical protein af1432"/>
    <property type="match status" value="1"/>
</dbReference>
<dbReference type="InterPro" id="IPR004358">
    <property type="entry name" value="Sig_transdc_His_kin-like_C"/>
</dbReference>
<evidence type="ECO:0000259" key="10">
    <source>
        <dbReference type="PROSITE" id="PS51833"/>
    </source>
</evidence>
<keyword evidence="7" id="KW-0067">ATP-binding</keyword>
<dbReference type="PANTHER" id="PTHR43065:SF10">
    <property type="entry name" value="PEROXIDE STRESS-ACTIVATED HISTIDINE KINASE MAK3"/>
    <property type="match status" value="1"/>
</dbReference>
<dbReference type="GO" id="GO:0000155">
    <property type="term" value="F:phosphorelay sensor kinase activity"/>
    <property type="evidence" value="ECO:0007669"/>
    <property type="project" value="InterPro"/>
</dbReference>
<accession>A0A1D8IMK1</accession>
<feature type="domain" description="HDOD" evidence="10">
    <location>
        <begin position="17"/>
        <end position="215"/>
    </location>
</feature>
<dbReference type="InterPro" id="IPR003594">
    <property type="entry name" value="HATPase_dom"/>
</dbReference>
<evidence type="ECO:0000259" key="9">
    <source>
        <dbReference type="PROSITE" id="PS50109"/>
    </source>
</evidence>
<dbReference type="AlphaFoldDB" id="A0A1D8IMK1"/>
<dbReference type="Pfam" id="PF02518">
    <property type="entry name" value="HATPase_c"/>
    <property type="match status" value="1"/>
</dbReference>
<dbReference type="InterPro" id="IPR003661">
    <property type="entry name" value="HisK_dim/P_dom"/>
</dbReference>
<dbReference type="PANTHER" id="PTHR43065">
    <property type="entry name" value="SENSOR HISTIDINE KINASE"/>
    <property type="match status" value="1"/>
</dbReference>
<dbReference type="PROSITE" id="PS51833">
    <property type="entry name" value="HDOD"/>
    <property type="match status" value="1"/>
</dbReference>
<dbReference type="EC" id="2.7.13.3" evidence="2"/>
<evidence type="ECO:0000256" key="8">
    <source>
        <dbReference type="ARBA" id="ARBA00023012"/>
    </source>
</evidence>
<evidence type="ECO:0000313" key="12">
    <source>
        <dbReference type="Proteomes" id="UP000095401"/>
    </source>
</evidence>
<keyword evidence="12" id="KW-1185">Reference proteome</keyword>
<dbReference type="SUPFAM" id="SSF55874">
    <property type="entry name" value="ATPase domain of HSP90 chaperone/DNA topoisomerase II/histidine kinase"/>
    <property type="match status" value="1"/>
</dbReference>
<organism evidence="11 12">
    <name type="scientific">Acidihalobacter yilgarnensis</name>
    <dbReference type="NCBI Taxonomy" id="2819280"/>
    <lineage>
        <taxon>Bacteria</taxon>
        <taxon>Pseudomonadati</taxon>
        <taxon>Pseudomonadota</taxon>
        <taxon>Gammaproteobacteria</taxon>
        <taxon>Chromatiales</taxon>
        <taxon>Ectothiorhodospiraceae</taxon>
        <taxon>Acidihalobacter</taxon>
    </lineage>
</organism>
<evidence type="ECO:0000313" key="11">
    <source>
        <dbReference type="EMBL" id="AOU97641.1"/>
    </source>
</evidence>
<dbReference type="Proteomes" id="UP000095401">
    <property type="component" value="Chromosome"/>
</dbReference>
<keyword evidence="4" id="KW-0808">Transferase</keyword>
<dbReference type="PROSITE" id="PS50109">
    <property type="entry name" value="HIS_KIN"/>
    <property type="match status" value="1"/>
</dbReference>
<dbReference type="InterPro" id="IPR036890">
    <property type="entry name" value="HATPase_C_sf"/>
</dbReference>
<name>A0A1D8IMK1_9GAMM</name>
<evidence type="ECO:0000256" key="6">
    <source>
        <dbReference type="ARBA" id="ARBA00022777"/>
    </source>
</evidence>
<dbReference type="KEGG" id="aprs:BI364_06430"/>
<feature type="domain" description="Histidine kinase" evidence="9">
    <location>
        <begin position="498"/>
        <end position="712"/>
    </location>
</feature>
<evidence type="ECO:0000256" key="3">
    <source>
        <dbReference type="ARBA" id="ARBA00022553"/>
    </source>
</evidence>
<reference evidence="12" key="1">
    <citation type="submission" date="2016-09" db="EMBL/GenBank/DDBJ databases">
        <title>Acidihalobacter prosperus F5.</title>
        <authorList>
            <person name="Khaleque H.N."/>
            <person name="Ramsay J.P."/>
            <person name="Kaksonen A.H."/>
            <person name="Boxall N.J."/>
            <person name="Watkin E.L.J."/>
        </authorList>
    </citation>
    <scope>NUCLEOTIDE SEQUENCE [LARGE SCALE GENOMIC DNA]</scope>
    <source>
        <strain evidence="12">F5</strain>
    </source>
</reference>
<sequence>MNRVQTPQINAIDITCLPTLPQILFRLLDACESSERSINEIASLVRQDAALSARVLVLSCSPAYGQHQTDRRLNLEQILMLLGVNTLRTLALTAAVYQFVDQSLSTHSHRHHQFWHDALLTATLASKLAELSGYPSPHEAYLGGLLSGIGQIALLTVDPERYDAVLNRATDEPDGLTQHETSLFGIDHASLGALMLQRAGRRGILEDAVRFHHASTDDLTEAHHLVRLVAVANRLSADARMPPTAGLVAADRTLGLIPSLLEELHASAAAQTLETTSIMGIDHRTPAVTETAPHPIGAAAELARRVGDMNVIAAVRRQFADNDDIRSLLAASNLACQLLFGLGRIGYFLVDHTTGSASGYAANTASMEGWDELNLSLPSNRSLIGQALSEGQTATHYPWKLGHHVEDRHASVIDLEILGSLGTQGMLILALWTERRITGAVLVGLNAEDEARVSSRRSLLELFARELGHSITTLRQREESLNQALQTQADEYHLQASSIAHEVKNPLSIIKNYLGILSRRVADASPDVSGDLRIIDEEISRVGAIIRSLTEAADPHENGEYTDVNALVRDVISLLKPTLISPSDIQLLVKLDDSIPLIDVARNSVKQILVNLLKNAAEALGTGQTISVTTADYIYIGNKAYVGVEIIDDGPGLPPQVLATLFEPVSSTKGSGHAGLGLSITKKLVDKLHGTITCRSTASQGTHIQILLPRRLPDT</sequence>
<keyword evidence="6" id="KW-0418">Kinase</keyword>
<dbReference type="Gene3D" id="3.30.565.10">
    <property type="entry name" value="Histidine kinase-like ATPase, C-terminal domain"/>
    <property type="match status" value="1"/>
</dbReference>
<dbReference type="InterPro" id="IPR013976">
    <property type="entry name" value="HDOD"/>
</dbReference>
<dbReference type="SUPFAM" id="SSF109604">
    <property type="entry name" value="HD-domain/PDEase-like"/>
    <property type="match status" value="1"/>
</dbReference>
<dbReference type="SMART" id="SM00388">
    <property type="entry name" value="HisKA"/>
    <property type="match status" value="1"/>
</dbReference>
<evidence type="ECO:0000256" key="5">
    <source>
        <dbReference type="ARBA" id="ARBA00022741"/>
    </source>
</evidence>
<evidence type="ECO:0000256" key="7">
    <source>
        <dbReference type="ARBA" id="ARBA00022840"/>
    </source>
</evidence>
<protein>
    <recommendedName>
        <fullName evidence="2">histidine kinase</fullName>
        <ecNumber evidence="2">2.7.13.3</ecNumber>
    </recommendedName>
</protein>
<evidence type="ECO:0000256" key="4">
    <source>
        <dbReference type="ARBA" id="ARBA00022679"/>
    </source>
</evidence>
<evidence type="ECO:0000256" key="1">
    <source>
        <dbReference type="ARBA" id="ARBA00000085"/>
    </source>
</evidence>
<dbReference type="SMART" id="SM00387">
    <property type="entry name" value="HATPase_c"/>
    <property type="match status" value="1"/>
</dbReference>
<comment type="catalytic activity">
    <reaction evidence="1">
        <text>ATP + protein L-histidine = ADP + protein N-phospho-L-histidine.</text>
        <dbReference type="EC" id="2.7.13.3"/>
    </reaction>
</comment>
<dbReference type="SUPFAM" id="SSF55781">
    <property type="entry name" value="GAF domain-like"/>
    <property type="match status" value="1"/>
</dbReference>
<dbReference type="SUPFAM" id="SSF47384">
    <property type="entry name" value="Homodimeric domain of signal transducing histidine kinase"/>
    <property type="match status" value="1"/>
</dbReference>
<dbReference type="InterPro" id="IPR036097">
    <property type="entry name" value="HisK_dim/P_sf"/>
</dbReference>
<evidence type="ECO:0000256" key="2">
    <source>
        <dbReference type="ARBA" id="ARBA00012438"/>
    </source>
</evidence>
<dbReference type="PRINTS" id="PR00344">
    <property type="entry name" value="BCTRLSENSOR"/>
</dbReference>
<dbReference type="GO" id="GO:0005524">
    <property type="term" value="F:ATP binding"/>
    <property type="evidence" value="ECO:0007669"/>
    <property type="project" value="UniProtKB-KW"/>
</dbReference>
<dbReference type="EMBL" id="CP017415">
    <property type="protein sequence ID" value="AOU97641.1"/>
    <property type="molecule type" value="Genomic_DNA"/>
</dbReference>
<dbReference type="RefSeq" id="WP_070078026.1">
    <property type="nucleotide sequence ID" value="NZ_CP017415.1"/>
</dbReference>
<keyword evidence="8" id="KW-0902">Two-component regulatory system</keyword>
<keyword evidence="3" id="KW-0597">Phosphoprotein</keyword>